<feature type="compositionally biased region" description="Basic residues" evidence="1">
    <location>
        <begin position="37"/>
        <end position="50"/>
    </location>
</feature>
<dbReference type="EnsemblPlants" id="TraesCS1A02G101500.1">
    <property type="protein sequence ID" value="TraesCS1A02G101500.1"/>
    <property type="gene ID" value="TraesCS1A02G101500"/>
</dbReference>
<gene>
    <name evidence="2" type="primary">LOC123038526</name>
</gene>
<organism evidence="2">
    <name type="scientific">Triticum aestivum</name>
    <name type="common">Wheat</name>
    <dbReference type="NCBI Taxonomy" id="4565"/>
    <lineage>
        <taxon>Eukaryota</taxon>
        <taxon>Viridiplantae</taxon>
        <taxon>Streptophyta</taxon>
        <taxon>Embryophyta</taxon>
        <taxon>Tracheophyta</taxon>
        <taxon>Spermatophyta</taxon>
        <taxon>Magnoliopsida</taxon>
        <taxon>Liliopsida</taxon>
        <taxon>Poales</taxon>
        <taxon>Poaceae</taxon>
        <taxon>BOP clade</taxon>
        <taxon>Pooideae</taxon>
        <taxon>Triticodae</taxon>
        <taxon>Triticeae</taxon>
        <taxon>Triticinae</taxon>
        <taxon>Triticum</taxon>
    </lineage>
</organism>
<feature type="compositionally biased region" description="Low complexity" evidence="1">
    <location>
        <begin position="93"/>
        <end position="103"/>
    </location>
</feature>
<dbReference type="RefSeq" id="XP_044318130.1">
    <property type="nucleotide sequence ID" value="XM_044462195.1"/>
</dbReference>
<keyword evidence="3" id="KW-1185">Reference proteome</keyword>
<feature type="region of interest" description="Disordered" evidence="1">
    <location>
        <begin position="19"/>
        <end position="59"/>
    </location>
</feature>
<feature type="region of interest" description="Disordered" evidence="1">
    <location>
        <begin position="78"/>
        <end position="103"/>
    </location>
</feature>
<dbReference type="Gramene" id="TraesSTA1A03G00037070.1">
    <property type="protein sequence ID" value="TraesSTA1A03G00037070.1"/>
    <property type="gene ID" value="TraesSTA1A03G00037070"/>
</dbReference>
<evidence type="ECO:0000313" key="2">
    <source>
        <dbReference type="EnsemblPlants" id="TraesCS1A02G101500.1"/>
    </source>
</evidence>
<dbReference type="GeneID" id="123038526"/>
<name>A0A3B5XX95_WHEAT</name>
<dbReference type="Gramene" id="TraesCS1A02G101500.1">
    <property type="protein sequence ID" value="TraesCS1A02G101500.1"/>
    <property type="gene ID" value="TraesCS1A02G101500"/>
</dbReference>
<sequence length="205" mass="22063">MRERAGMDGVQWLKMVIIGGGADGNEGDGSGSQSLCRRTKRAANRQPRPKRTVEEGEEVEDVDRFRVVKRTKRAAAAGRAESSTRAIVGGGAASSSAADAESSVEGVEVPAWEDVERPSQAGRLRVSPGRFVKFNSLLSPPQKSKLVSRLFGGLLNLSDTLPGDFSKFLVQSYQPKTSEMVFPGRGSIRVDADSVQRVFDLPKGV</sequence>
<evidence type="ECO:0000256" key="1">
    <source>
        <dbReference type="SAM" id="MobiDB-lite"/>
    </source>
</evidence>
<protein>
    <submittedName>
        <fullName evidence="2">Uncharacterized protein</fullName>
    </submittedName>
</protein>
<evidence type="ECO:0000313" key="3">
    <source>
        <dbReference type="Proteomes" id="UP000019116"/>
    </source>
</evidence>
<dbReference type="RefSeq" id="XP_044318129.1">
    <property type="nucleotide sequence ID" value="XM_044462194.1"/>
</dbReference>
<reference evidence="2" key="1">
    <citation type="submission" date="2018-08" db="EMBL/GenBank/DDBJ databases">
        <authorList>
            <person name="Rossello M."/>
        </authorList>
    </citation>
    <scope>NUCLEOTIDE SEQUENCE [LARGE SCALE GENOMIC DNA]</scope>
    <source>
        <strain evidence="2">cv. Chinese Spring</strain>
    </source>
</reference>
<feature type="compositionally biased region" description="Gly residues" evidence="1">
    <location>
        <begin position="19"/>
        <end position="30"/>
    </location>
</feature>
<dbReference type="Gramene" id="TraesROB_scaffold_059020_01G000400.1">
    <property type="protein sequence ID" value="TraesROB_scaffold_059020_01G000400.1"/>
    <property type="gene ID" value="TraesROB_scaffold_059020_01G000400"/>
</dbReference>
<dbReference type="KEGG" id="taes:123038526"/>
<dbReference type="Gramene" id="TraesCAD_scaffold_065222_01G000200.1">
    <property type="protein sequence ID" value="TraesCAD_scaffold_065222_01G000200.1"/>
    <property type="gene ID" value="TraesCAD_scaffold_065222_01G000200"/>
</dbReference>
<dbReference type="Proteomes" id="UP000019116">
    <property type="component" value="Chromosome 1A"/>
</dbReference>
<dbReference type="OMA" id="TWTKMIS"/>
<proteinExistence type="predicted"/>
<accession>A0A3B5XX95</accession>
<dbReference type="Gramene" id="TraesWEE_scaffold_055324_01G000200.1">
    <property type="protein sequence ID" value="TraesWEE_scaffold_055324_01G000200.1"/>
    <property type="gene ID" value="TraesWEE_scaffold_055324_01G000200"/>
</dbReference>
<dbReference type="AlphaFoldDB" id="A0A3B5XX95"/>
<dbReference type="Gramene" id="TraesCS1A03G0246200.1">
    <property type="protein sequence ID" value="TraesCS1A03G0246200.1.CDS"/>
    <property type="gene ID" value="TraesCS1A03G0246200"/>
</dbReference>
<reference evidence="2" key="2">
    <citation type="submission" date="2018-10" db="UniProtKB">
        <authorList>
            <consortium name="EnsemblPlants"/>
        </authorList>
    </citation>
    <scope>IDENTIFICATION</scope>
</reference>
<dbReference type="Gramene" id="TraesCLE_scaffold_070557_01G000200.1">
    <property type="protein sequence ID" value="TraesCLE_scaffold_070557_01G000200.1"/>
    <property type="gene ID" value="TraesCLE_scaffold_070557_01G000200"/>
</dbReference>